<protein>
    <submittedName>
        <fullName evidence="1">Uncharacterized protein</fullName>
    </submittedName>
</protein>
<organism evidence="1">
    <name type="scientific">hydrothermal vent metagenome</name>
    <dbReference type="NCBI Taxonomy" id="652676"/>
    <lineage>
        <taxon>unclassified sequences</taxon>
        <taxon>metagenomes</taxon>
        <taxon>ecological metagenomes</taxon>
    </lineage>
</organism>
<dbReference type="EMBL" id="UOEL01000086">
    <property type="protein sequence ID" value="VAW12333.1"/>
    <property type="molecule type" value="Genomic_DNA"/>
</dbReference>
<accession>A0A3B0T8D0</accession>
<gene>
    <name evidence="1" type="ORF">MNBD_BACTEROID03-632</name>
</gene>
<dbReference type="PROSITE" id="PS51257">
    <property type="entry name" value="PROKAR_LIPOPROTEIN"/>
    <property type="match status" value="1"/>
</dbReference>
<reference evidence="1" key="1">
    <citation type="submission" date="2018-06" db="EMBL/GenBank/DDBJ databases">
        <authorList>
            <person name="Zhirakovskaya E."/>
        </authorList>
    </citation>
    <scope>NUCLEOTIDE SEQUENCE</scope>
</reference>
<name>A0A3B0T8D0_9ZZZZ</name>
<sequence length="106" mass="12076">MKTSLVFSTVLLLFTIGCKPQQYTTENLPEKQLVFGNGGGITGALDTYILLKNGQFFRKSSLTKEIKELKNIGKKEAEVFFEKMGALELSKIEFDRQRDYTQFIGR</sequence>
<proteinExistence type="predicted"/>
<dbReference type="AlphaFoldDB" id="A0A3B0T8D0"/>
<evidence type="ECO:0000313" key="1">
    <source>
        <dbReference type="EMBL" id="VAW12333.1"/>
    </source>
</evidence>